<organism evidence="1 2">
    <name type="scientific">Sphagnum troendelagicum</name>
    <dbReference type="NCBI Taxonomy" id="128251"/>
    <lineage>
        <taxon>Eukaryota</taxon>
        <taxon>Viridiplantae</taxon>
        <taxon>Streptophyta</taxon>
        <taxon>Embryophyta</taxon>
        <taxon>Bryophyta</taxon>
        <taxon>Sphagnophytina</taxon>
        <taxon>Sphagnopsida</taxon>
        <taxon>Sphagnales</taxon>
        <taxon>Sphagnaceae</taxon>
        <taxon>Sphagnum</taxon>
    </lineage>
</organism>
<evidence type="ECO:0000313" key="1">
    <source>
        <dbReference type="EMBL" id="CAK9235339.1"/>
    </source>
</evidence>
<name>A0ABP0V5T6_9BRYO</name>
<dbReference type="EMBL" id="OZ019900">
    <property type="protein sequence ID" value="CAK9235339.1"/>
    <property type="molecule type" value="Genomic_DNA"/>
</dbReference>
<keyword evidence="2" id="KW-1185">Reference proteome</keyword>
<protein>
    <submittedName>
        <fullName evidence="1">Uncharacterized protein</fullName>
    </submittedName>
</protein>
<evidence type="ECO:0000313" key="2">
    <source>
        <dbReference type="Proteomes" id="UP001497512"/>
    </source>
</evidence>
<proteinExistence type="predicted"/>
<gene>
    <name evidence="1" type="ORF">CSSPTR1EN2_LOCUS22667</name>
</gene>
<sequence length="144" mass="15330">MPGLMVVEVLTAPLPRSKGDAGPGDNVPIVLLLQGLLSLNGQLQKIQGACGGRGKGKGWRMMGFSLELSSKLLAPMMIRPAALKFIAMEMGSLELVGNVISCIFYVVADQDLVLDKQGIEGSQILANEKYSKSRLEVVSRNASS</sequence>
<dbReference type="Proteomes" id="UP001497512">
    <property type="component" value="Chromosome 8"/>
</dbReference>
<accession>A0ABP0V5T6</accession>
<reference evidence="1" key="1">
    <citation type="submission" date="2024-02" db="EMBL/GenBank/DDBJ databases">
        <authorList>
            <consortium name="ELIXIR-Norway"/>
            <consortium name="Elixir Norway"/>
        </authorList>
    </citation>
    <scope>NUCLEOTIDE SEQUENCE</scope>
</reference>